<dbReference type="Pfam" id="PF13749">
    <property type="entry name" value="HATPase_c_4"/>
    <property type="match status" value="1"/>
</dbReference>
<dbReference type="GO" id="GO:0003676">
    <property type="term" value="F:nucleic acid binding"/>
    <property type="evidence" value="ECO:0007669"/>
    <property type="project" value="InterPro"/>
</dbReference>
<dbReference type="InterPro" id="IPR038461">
    <property type="entry name" value="Schlafen_AlbA_2_dom_sf"/>
</dbReference>
<keyword evidence="2" id="KW-0547">Nucleotide-binding</keyword>
<evidence type="ECO:0000259" key="1">
    <source>
        <dbReference type="Pfam" id="PF04326"/>
    </source>
</evidence>
<dbReference type="Proteomes" id="UP000199012">
    <property type="component" value="Unassembled WGS sequence"/>
</dbReference>
<organism evidence="2 3">
    <name type="scientific">Cellulomonas marina</name>
    <dbReference type="NCBI Taxonomy" id="988821"/>
    <lineage>
        <taxon>Bacteria</taxon>
        <taxon>Bacillati</taxon>
        <taxon>Actinomycetota</taxon>
        <taxon>Actinomycetes</taxon>
        <taxon>Micrococcales</taxon>
        <taxon>Cellulomonadaceae</taxon>
        <taxon>Cellulomonas</taxon>
    </lineage>
</organism>
<accession>A0A1I0XBM3</accession>
<dbReference type="RefSeq" id="WP_175499346.1">
    <property type="nucleotide sequence ID" value="NZ_BONM01000017.1"/>
</dbReference>
<dbReference type="SUPFAM" id="SSF54928">
    <property type="entry name" value="RNA-binding domain, RBD"/>
    <property type="match status" value="1"/>
</dbReference>
<name>A0A1I0XBM3_9CELL</name>
<dbReference type="AlphaFoldDB" id="A0A1I0XBM3"/>
<keyword evidence="3" id="KW-1185">Reference proteome</keyword>
<dbReference type="PANTHER" id="PTHR30595">
    <property type="entry name" value="GLPR-RELATED TRANSCRIPTIONAL REPRESSOR"/>
    <property type="match status" value="1"/>
</dbReference>
<gene>
    <name evidence="2" type="ORF">SAMN05421867_104229</name>
</gene>
<dbReference type="Gene3D" id="3.30.950.30">
    <property type="entry name" value="Schlafen, AAA domain"/>
    <property type="match status" value="1"/>
</dbReference>
<reference evidence="2 3" key="1">
    <citation type="submission" date="2016-10" db="EMBL/GenBank/DDBJ databases">
        <authorList>
            <person name="de Groot N.N."/>
        </authorList>
    </citation>
    <scope>NUCLEOTIDE SEQUENCE [LARGE SCALE GENOMIC DNA]</scope>
    <source>
        <strain evidence="2 3">CGMCC 4.6945</strain>
    </source>
</reference>
<evidence type="ECO:0000313" key="3">
    <source>
        <dbReference type="Proteomes" id="UP000199012"/>
    </source>
</evidence>
<dbReference type="GO" id="GO:0004386">
    <property type="term" value="F:helicase activity"/>
    <property type="evidence" value="ECO:0007669"/>
    <property type="project" value="UniProtKB-KW"/>
</dbReference>
<dbReference type="InterPro" id="IPR035979">
    <property type="entry name" value="RBD_domain_sf"/>
</dbReference>
<dbReference type="STRING" id="988821.SAMN05421867_104229"/>
<dbReference type="CDD" id="cd00590">
    <property type="entry name" value="RRM_SF"/>
    <property type="match status" value="1"/>
</dbReference>
<protein>
    <submittedName>
        <fullName evidence="2">ATP-dependent DNA helicase RecG</fullName>
    </submittedName>
</protein>
<feature type="domain" description="Schlafen AlbA-2" evidence="1">
    <location>
        <begin position="19"/>
        <end position="145"/>
    </location>
</feature>
<sequence>MTDLLLLMTRVTNAISLGEGHFREFKSAFNQTPGDHRPRKVTDICTDIARTLVAFANADGGDLLVGVEDDGRITGVPHTAEQVQALLNAPITHVMNGEHLGLQHKSLIQIGSEHVLLFSVSKGSGRIFQTIDGRTVKRDGLQTVPIHAETLLFEQRERASRTFDSEFVDGAEVSSLDLDLLRGMAARYIPGMTPELYLQQLGLAEYAAGGLRLRRAALLLFARDILEWHPRSQVRILRVMGHELKQGVDYNVLSQETVTGNLLTLQASAWEALRPFLSQSATLGSDARFQQRYLYPELACREALINAITHRDYTIHNSVDVFVYDDRMEISSPGRLLSTVRVEDLTRLNGVHESRNSLVAKCLREAGYVQELGEGMRRIFRLMEENALRQPELTNAATTFSVTLFHRSVFTEQQSAWLRLFDEWHLSQLQQRIVVAGIGGHELSPEDIYEAINTHDRDTYDREVTFLRRNGLLLETLRADQATSRARATGKSKGGIKRFVIANPLTTPPSGRIVIHHIPRDITEKDLENSLGRHGKVVYVQLSKRAGRTARGIAIMSDPRVVDRLLASGGVISVREHRLTVQRPAQYVAEDASPNGS</sequence>
<keyword evidence="2" id="KW-0067">ATP-binding</keyword>
<dbReference type="Gene3D" id="3.30.565.60">
    <property type="match status" value="1"/>
</dbReference>
<dbReference type="EMBL" id="FOKA01000004">
    <property type="protein sequence ID" value="SFA97678.1"/>
    <property type="molecule type" value="Genomic_DNA"/>
</dbReference>
<dbReference type="InterPro" id="IPR038475">
    <property type="entry name" value="RecG_C_sf"/>
</dbReference>
<proteinExistence type="predicted"/>
<dbReference type="Pfam" id="PF04326">
    <property type="entry name" value="SLFN_AlbA_2"/>
    <property type="match status" value="1"/>
</dbReference>
<keyword evidence="2" id="KW-0378">Hydrolase</keyword>
<dbReference type="InterPro" id="IPR007421">
    <property type="entry name" value="Schlafen_AlbA_2_dom"/>
</dbReference>
<keyword evidence="2" id="KW-0347">Helicase</keyword>
<evidence type="ECO:0000313" key="2">
    <source>
        <dbReference type="EMBL" id="SFA97678.1"/>
    </source>
</evidence>
<dbReference type="PANTHER" id="PTHR30595:SF6">
    <property type="entry name" value="SCHLAFEN ALBA-2 DOMAIN-CONTAINING PROTEIN"/>
    <property type="match status" value="1"/>
</dbReference>